<dbReference type="RefSeq" id="WP_207857456.1">
    <property type="nucleotide sequence ID" value="NZ_JAFREP010000004.1"/>
</dbReference>
<dbReference type="Gene3D" id="2.180.10.10">
    <property type="entry name" value="RHS repeat-associated core"/>
    <property type="match status" value="1"/>
</dbReference>
<keyword evidence="1" id="KW-0732">Signal</keyword>
<protein>
    <recommendedName>
        <fullName evidence="4">Peptidase M10 metallopeptidase domain-containing protein</fullName>
    </recommendedName>
</protein>
<organism evidence="2 3">
    <name type="scientific">Acanthopleuribacter pedis</name>
    <dbReference type="NCBI Taxonomy" id="442870"/>
    <lineage>
        <taxon>Bacteria</taxon>
        <taxon>Pseudomonadati</taxon>
        <taxon>Acidobacteriota</taxon>
        <taxon>Holophagae</taxon>
        <taxon>Acanthopleuribacterales</taxon>
        <taxon>Acanthopleuribacteraceae</taxon>
        <taxon>Acanthopleuribacter</taxon>
    </lineage>
</organism>
<evidence type="ECO:0000256" key="1">
    <source>
        <dbReference type="SAM" id="SignalP"/>
    </source>
</evidence>
<dbReference type="EMBL" id="JAFREP010000004">
    <property type="protein sequence ID" value="MBO1317939.1"/>
    <property type="molecule type" value="Genomic_DNA"/>
</dbReference>
<name>A0A8J7U2P5_9BACT</name>
<accession>A0A8J7U2P5</accession>
<feature type="chain" id="PRO_5035302591" description="Peptidase M10 metallopeptidase domain-containing protein" evidence="1">
    <location>
        <begin position="20"/>
        <end position="250"/>
    </location>
</feature>
<gene>
    <name evidence="2" type="ORF">J3U88_05655</name>
</gene>
<sequence>MNCHRTISMFFLACTPLLAARFINVDPARENHSPYLYVANQPLMAIDPDGKNAKVVIDEKQKTITVSAKIVVWGESADDKTAKMMEKNINDAWKGHTYEDKANKKIYNVVFAVTVTYQKNRPADYEKQAKNDSELNFIELPKGHKRSFVYKNPGYTGQWRGNDQITASWGDPAPHEFGHLIGLKDRYTNGKPDAKWKGNIMAEPAMKGTVEKRNIHTVLEPAYKEHLKNQALAKPKNTTTFELRPKGNLR</sequence>
<dbReference type="AlphaFoldDB" id="A0A8J7U2P5"/>
<evidence type="ECO:0008006" key="4">
    <source>
        <dbReference type="Google" id="ProtNLM"/>
    </source>
</evidence>
<feature type="signal peptide" evidence="1">
    <location>
        <begin position="1"/>
        <end position="19"/>
    </location>
</feature>
<dbReference type="Proteomes" id="UP000664417">
    <property type="component" value="Unassembled WGS sequence"/>
</dbReference>
<evidence type="ECO:0000313" key="2">
    <source>
        <dbReference type="EMBL" id="MBO1317939.1"/>
    </source>
</evidence>
<keyword evidence="3" id="KW-1185">Reference proteome</keyword>
<reference evidence="2" key="1">
    <citation type="submission" date="2021-03" db="EMBL/GenBank/DDBJ databases">
        <authorList>
            <person name="Wang G."/>
        </authorList>
    </citation>
    <scope>NUCLEOTIDE SEQUENCE</scope>
    <source>
        <strain evidence="2">KCTC 12899</strain>
    </source>
</reference>
<proteinExistence type="predicted"/>
<comment type="caution">
    <text evidence="2">The sequence shown here is derived from an EMBL/GenBank/DDBJ whole genome shotgun (WGS) entry which is preliminary data.</text>
</comment>
<evidence type="ECO:0000313" key="3">
    <source>
        <dbReference type="Proteomes" id="UP000664417"/>
    </source>
</evidence>